<dbReference type="PANTHER" id="PTHR34582">
    <property type="entry name" value="UPF0702 TRANSMEMBRANE PROTEIN YCAP"/>
    <property type="match status" value="1"/>
</dbReference>
<evidence type="ECO:0000256" key="2">
    <source>
        <dbReference type="ARBA" id="ARBA00006448"/>
    </source>
</evidence>
<comment type="caution">
    <text evidence="9">The sequence shown here is derived from an EMBL/GenBank/DDBJ whole genome shotgun (WGS) entry which is preliminary data.</text>
</comment>
<keyword evidence="6 7" id="KW-0472">Membrane</keyword>
<evidence type="ECO:0000256" key="4">
    <source>
        <dbReference type="ARBA" id="ARBA00022692"/>
    </source>
</evidence>
<evidence type="ECO:0000256" key="1">
    <source>
        <dbReference type="ARBA" id="ARBA00004651"/>
    </source>
</evidence>
<protein>
    <submittedName>
        <fullName evidence="9">DUF421 domain-containing protein</fullName>
    </submittedName>
</protein>
<dbReference type="AlphaFoldDB" id="A0A3N2QYH3"/>
<dbReference type="InterPro" id="IPR023090">
    <property type="entry name" value="UPF0702_alpha/beta_dom_sf"/>
</dbReference>
<feature type="transmembrane region" description="Helical" evidence="7">
    <location>
        <begin position="67"/>
        <end position="89"/>
    </location>
</feature>
<keyword evidence="3" id="KW-1003">Cell membrane</keyword>
<comment type="similarity">
    <text evidence="2">Belongs to the UPF0702 family.</text>
</comment>
<sequence length="171" mass="17993">MAEWIFHGWEQILRVIVVGVLGYAAMVLILRASGKRTLAKLNAFDLVVTVALGSTLASILLSETVALSEGVAAIATLVACQYAVALASVRSRRLARLVRSEPELLLRGGEICPGALHRARVSEADLRAVLRTEGVADPGDVAAVILESDGTFSVIESGTPGTGELTEGMLR</sequence>
<evidence type="ECO:0000256" key="3">
    <source>
        <dbReference type="ARBA" id="ARBA00022475"/>
    </source>
</evidence>
<feature type="transmembrane region" description="Helical" evidence="7">
    <location>
        <begin position="12"/>
        <end position="30"/>
    </location>
</feature>
<dbReference type="EMBL" id="RDRB01000006">
    <property type="protein sequence ID" value="ROU00239.1"/>
    <property type="molecule type" value="Genomic_DNA"/>
</dbReference>
<evidence type="ECO:0000259" key="8">
    <source>
        <dbReference type="Pfam" id="PF04239"/>
    </source>
</evidence>
<dbReference type="Proteomes" id="UP000268016">
    <property type="component" value="Unassembled WGS sequence"/>
</dbReference>
<dbReference type="Gene3D" id="3.30.240.20">
    <property type="entry name" value="bsu07140 like domains"/>
    <property type="match status" value="1"/>
</dbReference>
<feature type="domain" description="YetF C-terminal" evidence="8">
    <location>
        <begin position="90"/>
        <end position="159"/>
    </location>
</feature>
<name>A0A3N2QYH3_9RHOB</name>
<proteinExistence type="inferred from homology"/>
<accession>A0A3N2QYH3</accession>
<evidence type="ECO:0000256" key="7">
    <source>
        <dbReference type="SAM" id="Phobius"/>
    </source>
</evidence>
<dbReference type="OrthoDB" id="9793799at2"/>
<dbReference type="PANTHER" id="PTHR34582:SF6">
    <property type="entry name" value="UPF0702 TRANSMEMBRANE PROTEIN YCAP"/>
    <property type="match status" value="1"/>
</dbReference>
<keyword evidence="5 7" id="KW-1133">Transmembrane helix</keyword>
<keyword evidence="10" id="KW-1185">Reference proteome</keyword>
<organism evidence="9 10">
    <name type="scientific">Histidinibacterium lentulum</name>
    <dbReference type="NCBI Taxonomy" id="2480588"/>
    <lineage>
        <taxon>Bacteria</taxon>
        <taxon>Pseudomonadati</taxon>
        <taxon>Pseudomonadota</taxon>
        <taxon>Alphaproteobacteria</taxon>
        <taxon>Rhodobacterales</taxon>
        <taxon>Paracoccaceae</taxon>
        <taxon>Histidinibacterium</taxon>
    </lineage>
</organism>
<dbReference type="InterPro" id="IPR007353">
    <property type="entry name" value="DUF421"/>
</dbReference>
<keyword evidence="4 7" id="KW-0812">Transmembrane</keyword>
<evidence type="ECO:0000256" key="5">
    <source>
        <dbReference type="ARBA" id="ARBA00022989"/>
    </source>
</evidence>
<evidence type="ECO:0000313" key="9">
    <source>
        <dbReference type="EMBL" id="ROU00239.1"/>
    </source>
</evidence>
<dbReference type="Pfam" id="PF04239">
    <property type="entry name" value="DUF421"/>
    <property type="match status" value="1"/>
</dbReference>
<gene>
    <name evidence="9" type="ORF">EAT49_13370</name>
</gene>
<dbReference type="GO" id="GO:0005886">
    <property type="term" value="C:plasma membrane"/>
    <property type="evidence" value="ECO:0007669"/>
    <property type="project" value="UniProtKB-SubCell"/>
</dbReference>
<reference evidence="9 10" key="1">
    <citation type="submission" date="2018-10" db="EMBL/GenBank/DDBJ databases">
        <title>Histidinibacterium lentulum gen. nov., sp. nov., a marine bacterium from the culture broth of Picochlorum sp. 122.</title>
        <authorList>
            <person name="Wang G."/>
        </authorList>
    </citation>
    <scope>NUCLEOTIDE SEQUENCE [LARGE SCALE GENOMIC DNA]</scope>
    <source>
        <strain evidence="9 10">B17</strain>
    </source>
</reference>
<feature type="transmembrane region" description="Helical" evidence="7">
    <location>
        <begin position="42"/>
        <end position="61"/>
    </location>
</feature>
<evidence type="ECO:0000256" key="6">
    <source>
        <dbReference type="ARBA" id="ARBA00023136"/>
    </source>
</evidence>
<evidence type="ECO:0000313" key="10">
    <source>
        <dbReference type="Proteomes" id="UP000268016"/>
    </source>
</evidence>
<comment type="subcellular location">
    <subcellularLocation>
        <location evidence="1">Cell membrane</location>
        <topology evidence="1">Multi-pass membrane protein</topology>
    </subcellularLocation>
</comment>